<dbReference type="EMBL" id="UGQY01000004">
    <property type="protein sequence ID" value="SUA04677.1"/>
    <property type="molecule type" value="Genomic_DNA"/>
</dbReference>
<gene>
    <name evidence="1" type="ORF">NCTC1542_06184</name>
</gene>
<evidence type="ECO:0000313" key="1">
    <source>
        <dbReference type="EMBL" id="SUA04677.1"/>
    </source>
</evidence>
<evidence type="ECO:0000313" key="2">
    <source>
        <dbReference type="Proteomes" id="UP000255389"/>
    </source>
</evidence>
<accession>A0A378V4E5</accession>
<dbReference type="AlphaFoldDB" id="A0A378V4E5"/>
<organism evidence="1 2">
    <name type="scientific">Mycolicibacterium fortuitum</name>
    <name type="common">Mycobacterium fortuitum</name>
    <dbReference type="NCBI Taxonomy" id="1766"/>
    <lineage>
        <taxon>Bacteria</taxon>
        <taxon>Bacillati</taxon>
        <taxon>Actinomycetota</taxon>
        <taxon>Actinomycetes</taxon>
        <taxon>Mycobacteriales</taxon>
        <taxon>Mycobacteriaceae</taxon>
        <taxon>Mycolicibacterium</taxon>
    </lineage>
</organism>
<protein>
    <submittedName>
        <fullName evidence="1">Uncharacterized protein</fullName>
    </submittedName>
</protein>
<dbReference type="Proteomes" id="UP000255389">
    <property type="component" value="Unassembled WGS sequence"/>
</dbReference>
<sequence>MLTTQSVPGWNRYWNQSNDCIGARGVDCNLRLGEAVDVTRGARYAEAGQHNASVVPVAGDRDVGGFDVAVQQTLLMGVVEGAGDGGRDRADLVHGQTGRVLLAQKFPDI</sequence>
<name>A0A378V4E5_MYCFO</name>
<reference evidence="1 2" key="1">
    <citation type="submission" date="2018-06" db="EMBL/GenBank/DDBJ databases">
        <authorList>
            <consortium name="Pathogen Informatics"/>
            <person name="Doyle S."/>
        </authorList>
    </citation>
    <scope>NUCLEOTIDE SEQUENCE [LARGE SCALE GENOMIC DNA]</scope>
    <source>
        <strain evidence="1 2">NCTC1542</strain>
    </source>
</reference>
<proteinExistence type="predicted"/>